<dbReference type="STRING" id="1526658.BHK69_13805"/>
<dbReference type="PANTHER" id="PTHR43976">
    <property type="entry name" value="SHORT CHAIN DEHYDROGENASE"/>
    <property type="match status" value="1"/>
</dbReference>
<dbReference type="InterPro" id="IPR002347">
    <property type="entry name" value="SDR_fam"/>
</dbReference>
<feature type="domain" description="Ketoreductase" evidence="4">
    <location>
        <begin position="7"/>
        <end position="205"/>
    </location>
</feature>
<accession>A0A1D7U1Z9</accession>
<dbReference type="KEGG" id="bvv:BHK69_13805"/>
<dbReference type="InterPro" id="IPR057326">
    <property type="entry name" value="KR_dom"/>
</dbReference>
<reference evidence="5 6" key="1">
    <citation type="journal article" date="2015" name="Antonie Van Leeuwenhoek">
        <title>Bosea vaviloviae sp. nov., a new species of slow-growing rhizobia isolated from nodules of the relict species Vavilovia formosa (Stev.) Fed.</title>
        <authorList>
            <person name="Safronova V.I."/>
            <person name="Kuznetsova I.G."/>
            <person name="Sazanova A.L."/>
            <person name="Kimeklis A.K."/>
            <person name="Belimov A.A."/>
            <person name="Andronov E.E."/>
            <person name="Pinaev A.G."/>
            <person name="Chizhevskaya E.P."/>
            <person name="Pukhaev A.R."/>
            <person name="Popov K.P."/>
            <person name="Willems A."/>
            <person name="Tikhonovich I.A."/>
        </authorList>
    </citation>
    <scope>NUCLEOTIDE SEQUENCE [LARGE SCALE GENOMIC DNA]</scope>
    <source>
        <strain evidence="5 6">Vaf18</strain>
    </source>
</reference>
<dbReference type="EMBL" id="CP017147">
    <property type="protein sequence ID" value="AOO81390.1"/>
    <property type="molecule type" value="Genomic_DNA"/>
</dbReference>
<dbReference type="Pfam" id="PF00106">
    <property type="entry name" value="adh_short"/>
    <property type="match status" value="1"/>
</dbReference>
<evidence type="ECO:0000259" key="4">
    <source>
        <dbReference type="SMART" id="SM00822"/>
    </source>
</evidence>
<name>A0A1D7U1Z9_9HYPH</name>
<dbReference type="InterPro" id="IPR036291">
    <property type="entry name" value="NAD(P)-bd_dom_sf"/>
</dbReference>
<gene>
    <name evidence="5" type="ORF">BHK69_13805</name>
</gene>
<dbReference type="RefSeq" id="WP_069690604.1">
    <property type="nucleotide sequence ID" value="NZ_CP017147.1"/>
</dbReference>
<protein>
    <submittedName>
        <fullName evidence="5">Short-chain dehydrogenase/reductase</fullName>
    </submittedName>
</protein>
<dbReference type="GO" id="GO:0016491">
    <property type="term" value="F:oxidoreductase activity"/>
    <property type="evidence" value="ECO:0007669"/>
    <property type="project" value="UniProtKB-KW"/>
</dbReference>
<dbReference type="PRINTS" id="PR00080">
    <property type="entry name" value="SDRFAMILY"/>
</dbReference>
<proteinExistence type="inferred from homology"/>
<dbReference type="AlphaFoldDB" id="A0A1D7U1Z9"/>
<dbReference type="SMART" id="SM00822">
    <property type="entry name" value="PKS_KR"/>
    <property type="match status" value="1"/>
</dbReference>
<dbReference type="NCBIfam" id="NF004823">
    <property type="entry name" value="PRK06179.1"/>
    <property type="match status" value="1"/>
</dbReference>
<evidence type="ECO:0000256" key="3">
    <source>
        <dbReference type="RuleBase" id="RU000363"/>
    </source>
</evidence>
<evidence type="ECO:0000256" key="1">
    <source>
        <dbReference type="ARBA" id="ARBA00006484"/>
    </source>
</evidence>
<dbReference type="PANTHER" id="PTHR43976:SF16">
    <property type="entry name" value="SHORT-CHAIN DEHYDROGENASE_REDUCTASE FAMILY PROTEIN"/>
    <property type="match status" value="1"/>
</dbReference>
<dbReference type="SUPFAM" id="SSF51735">
    <property type="entry name" value="NAD(P)-binding Rossmann-fold domains"/>
    <property type="match status" value="1"/>
</dbReference>
<evidence type="ECO:0000256" key="2">
    <source>
        <dbReference type="ARBA" id="ARBA00023002"/>
    </source>
</evidence>
<organism evidence="5 6">
    <name type="scientific">Bosea vaviloviae</name>
    <dbReference type="NCBI Taxonomy" id="1526658"/>
    <lineage>
        <taxon>Bacteria</taxon>
        <taxon>Pseudomonadati</taxon>
        <taxon>Pseudomonadota</taxon>
        <taxon>Alphaproteobacteria</taxon>
        <taxon>Hyphomicrobiales</taxon>
        <taxon>Boseaceae</taxon>
        <taxon>Bosea</taxon>
    </lineage>
</organism>
<dbReference type="Gene3D" id="3.40.50.720">
    <property type="entry name" value="NAD(P)-binding Rossmann-like Domain"/>
    <property type="match status" value="1"/>
</dbReference>
<evidence type="ECO:0000313" key="5">
    <source>
        <dbReference type="EMBL" id="AOO81390.1"/>
    </source>
</evidence>
<dbReference type="InterPro" id="IPR051911">
    <property type="entry name" value="SDR_oxidoreductase"/>
</dbReference>
<keyword evidence="6" id="KW-1185">Reference proteome</keyword>
<dbReference type="OrthoDB" id="9793825at2"/>
<sequence>MNTISPGVAVVTGASSGIGCATAKALQGAGYRVFGTSRGAASESLAASDNLEGVTMLACDVTDDESVAKLINEVLARAGRIDLLVNNAGIGLLGGAEESSIAQAQALFDVNVFGVLRVTNAVLPVMRRQRLGRIVNLSSLLGLIPAPYSALYAATKHAVEGYSESLDHELRGFGIRVVLVEPAYTRTSFEENLVRPDRLLEIYDAARDGMNTIMRTAIEAGDQPEVVARTILEAATASAPKRRYAAGKMARQVSLLRRFVPEFAFDKSLRKQNGLSA</sequence>
<keyword evidence="2" id="KW-0560">Oxidoreductase</keyword>
<dbReference type="PRINTS" id="PR00081">
    <property type="entry name" value="GDHRDH"/>
</dbReference>
<dbReference type="Proteomes" id="UP000094969">
    <property type="component" value="Chromosome"/>
</dbReference>
<dbReference type="CDD" id="cd05374">
    <property type="entry name" value="17beta-HSD-like_SDR_c"/>
    <property type="match status" value="1"/>
</dbReference>
<comment type="similarity">
    <text evidence="1 3">Belongs to the short-chain dehydrogenases/reductases (SDR) family.</text>
</comment>
<evidence type="ECO:0000313" key="6">
    <source>
        <dbReference type="Proteomes" id="UP000094969"/>
    </source>
</evidence>